<feature type="coiled-coil region" evidence="1">
    <location>
        <begin position="995"/>
        <end position="1080"/>
    </location>
</feature>
<comment type="caution">
    <text evidence="3">The sequence shown here is derived from an EMBL/GenBank/DDBJ whole genome shotgun (WGS) entry which is preliminary data.</text>
</comment>
<dbReference type="InterPro" id="IPR010090">
    <property type="entry name" value="Phage_tape_meas"/>
</dbReference>
<evidence type="ECO:0000313" key="4">
    <source>
        <dbReference type="Proteomes" id="UP000651475"/>
    </source>
</evidence>
<dbReference type="NCBIfam" id="TIGR01760">
    <property type="entry name" value="tape_meas_TP901"/>
    <property type="match status" value="1"/>
</dbReference>
<feature type="domain" description="Phage tail tape measure protein" evidence="2">
    <location>
        <begin position="95"/>
        <end position="271"/>
    </location>
</feature>
<feature type="coiled-coil region" evidence="1">
    <location>
        <begin position="554"/>
        <end position="607"/>
    </location>
</feature>
<organism evidence="3 4">
    <name type="scientific">Parabacteroides hominis</name>
    <dbReference type="NCBI Taxonomy" id="2763057"/>
    <lineage>
        <taxon>Bacteria</taxon>
        <taxon>Pseudomonadati</taxon>
        <taxon>Bacteroidota</taxon>
        <taxon>Bacteroidia</taxon>
        <taxon>Bacteroidales</taxon>
        <taxon>Tannerellaceae</taxon>
        <taxon>Parabacteroides</taxon>
    </lineage>
</organism>
<accession>A0ABR7DVM2</accession>
<gene>
    <name evidence="3" type="ORF">H8S65_20500</name>
</gene>
<keyword evidence="4" id="KW-1185">Reference proteome</keyword>
<proteinExistence type="predicted"/>
<evidence type="ECO:0000256" key="1">
    <source>
        <dbReference type="SAM" id="Coils"/>
    </source>
</evidence>
<dbReference type="Proteomes" id="UP000651475">
    <property type="component" value="Unassembled WGS sequence"/>
</dbReference>
<sequence length="1307" mass="143848">MGIRNRDGALFMATGIDNSGLYAGKRDAMGIIKTLASEVTSFDIFGGIGISAATAFAKAAKSSYDFEKEFRKNMLEVATISTQVTDDMTGFMNQVMSITQEIPIKAPEAAKALYSIVSAGHDGADGMKILEVSAKAAVGGLTETETAADAITTILNAYKMSAEEAGTVSDQLFTTVRLGKTTFGELGASIAQVAPIAAAYGISIDQVLGAVASLTKQGTPTAQAMTQIRAAIQGTAGELGDAAFQGRTFQEALQLINEKAGGSASKMKEMLGTDEGLAATLALTGKNAKSAASDLEELQSSLGATEAAFEKMKDAADNQLTLLANNVQAYLRPLGEKILKEVSDIAKAFNEAFENNNIEGTISNLESLVKNAAGAFLSYKTAILLVQVAQHSYVKSSALSRLATIQHTTATALLTGALRKQAVAMLAAGKAALANPYVLAVAGVTALGYAIFKLATQATASEKALTAHNKRVAEMREWSDGMRSQTEEMLGVLQDENKSTLQKVEAYKKLQELYPNELKNLSLQKFLLMDMVEVNKMLSKSIDDRTMAQQRATVNSIEEEMAKNSKRISQLDKKSWLDTSFPEALELRRLRKRNEQLKIEHEKAVEIVVQGLKDRTKAEALVNKQSKQEETKFAKPVDQKELEKQKKLQKELLSLRRQNQQSEIDQMKEGSDKKIAQLNLDYDRELDTIRAREKEWREAQGGKLTKEQTIEIRVAKVNAGAKLGNATSDVIHEQIEAEERAMNEYLKEYGSYLEKRQAITELYNEKIAKATTEGERLSLAEGMKKELADVDNEAQKSTSIITRLFDDMSKKNITSIRAIADEAEKFLSFLERGEYSSNNSFGITKEQFDVLRKSPDQLKAIKDEIANVRREADQMETSFNKVSNGLKKVFASENDTKKLKEGLAEIEEGMNEIMQAGQFLSDTFSKIGDSFGGVFDGIAEGFSVAMDTVSSAMNGAKAGSMFGPIGASAGAAIGVVTSLAGAIAKIHDAKNEKRIERLQDQIDTLDKSYDKLEKSIEKAYSKDASKLIEQNNKLLEQQKLLIQQQIREEQDKKKTDDNRIKEWQNQIDEINEAIADNKEKAKDAIFGEDLKSAIENFADAYADAWASGEDRAESAKETVKKMMQQMVTTSIKSAIQSSKAMEKIRDKLKEFYADNVLSGWEQDYIYNMAEELQRELDKQFGWADSLMKDKQEEENVSDNSLKGAFSKASQESISLLAGQFGRFGVLLEDIRGSMQPIREQMRLIFDLQVKGWEDVKAIRDLSDKVEKNTEQIAENTKEIKTVADKISDNTKNTVDALEGTINVKVKM</sequence>
<reference evidence="3 4" key="1">
    <citation type="submission" date="2020-08" db="EMBL/GenBank/DDBJ databases">
        <title>Genome public.</title>
        <authorList>
            <person name="Liu C."/>
            <person name="Sun Q."/>
        </authorList>
    </citation>
    <scope>NUCLEOTIDE SEQUENCE [LARGE SCALE GENOMIC DNA]</scope>
    <source>
        <strain evidence="3 4">NSJ-79</strain>
    </source>
</reference>
<dbReference type="RefSeq" id="WP_186931671.1">
    <property type="nucleotide sequence ID" value="NZ_JACOOJ010000075.1"/>
</dbReference>
<name>A0ABR7DVM2_9BACT</name>
<evidence type="ECO:0000259" key="2">
    <source>
        <dbReference type="Pfam" id="PF10145"/>
    </source>
</evidence>
<dbReference type="Pfam" id="PF10145">
    <property type="entry name" value="PhageMin_Tail"/>
    <property type="match status" value="1"/>
</dbReference>
<evidence type="ECO:0000313" key="3">
    <source>
        <dbReference type="EMBL" id="MBC5635120.1"/>
    </source>
</evidence>
<protein>
    <submittedName>
        <fullName evidence="3">Phage tail tape measure protein</fullName>
    </submittedName>
</protein>
<keyword evidence="1" id="KW-0175">Coiled coil</keyword>
<dbReference type="EMBL" id="JACOOJ010000075">
    <property type="protein sequence ID" value="MBC5635120.1"/>
    <property type="molecule type" value="Genomic_DNA"/>
</dbReference>